<keyword evidence="2" id="KW-1185">Reference proteome</keyword>
<protein>
    <submittedName>
        <fullName evidence="1">Uncharacterized protein</fullName>
    </submittedName>
</protein>
<accession>A0A8J6FRK8</accession>
<comment type="caution">
    <text evidence="1">The sequence shown here is derived from an EMBL/GenBank/DDBJ whole genome shotgun (WGS) entry which is preliminary data.</text>
</comment>
<dbReference type="Proteomes" id="UP000770717">
    <property type="component" value="Unassembled WGS sequence"/>
</dbReference>
<sequence>MHSARSLPSAVPAHTAFYIQHVTHVPSQHQSDTKGSMYLRQLQHLPLKRWSNSQTVVASWNKELNHDS</sequence>
<evidence type="ECO:0000313" key="1">
    <source>
        <dbReference type="EMBL" id="KAG9493298.1"/>
    </source>
</evidence>
<evidence type="ECO:0000313" key="2">
    <source>
        <dbReference type="Proteomes" id="UP000770717"/>
    </source>
</evidence>
<gene>
    <name evidence="1" type="ORF">GDO78_001284</name>
</gene>
<name>A0A8J6FRK8_ELECQ</name>
<organism evidence="1 2">
    <name type="scientific">Eleutherodactylus coqui</name>
    <name type="common">Puerto Rican coqui</name>
    <dbReference type="NCBI Taxonomy" id="57060"/>
    <lineage>
        <taxon>Eukaryota</taxon>
        <taxon>Metazoa</taxon>
        <taxon>Chordata</taxon>
        <taxon>Craniata</taxon>
        <taxon>Vertebrata</taxon>
        <taxon>Euteleostomi</taxon>
        <taxon>Amphibia</taxon>
        <taxon>Batrachia</taxon>
        <taxon>Anura</taxon>
        <taxon>Neobatrachia</taxon>
        <taxon>Hyloidea</taxon>
        <taxon>Eleutherodactylidae</taxon>
        <taxon>Eleutherodactylinae</taxon>
        <taxon>Eleutherodactylus</taxon>
        <taxon>Eleutherodactylus</taxon>
    </lineage>
</organism>
<dbReference type="AlphaFoldDB" id="A0A8J6FRK8"/>
<reference evidence="1" key="1">
    <citation type="thesis" date="2020" institute="ProQuest LLC" country="789 East Eisenhower Parkway, Ann Arbor, MI, USA">
        <title>Comparative Genomics and Chromosome Evolution.</title>
        <authorList>
            <person name="Mudd A.B."/>
        </authorList>
    </citation>
    <scope>NUCLEOTIDE SEQUENCE</scope>
    <source>
        <strain evidence="1">HN-11 Male</strain>
        <tissue evidence="1">Kidney and liver</tissue>
    </source>
</reference>
<proteinExistence type="predicted"/>
<dbReference type="EMBL" id="WNTK01000001">
    <property type="protein sequence ID" value="KAG9493298.1"/>
    <property type="molecule type" value="Genomic_DNA"/>
</dbReference>